<feature type="domain" description="Protein kinase" evidence="22">
    <location>
        <begin position="571"/>
        <end position="839"/>
    </location>
</feature>
<evidence type="ECO:0000313" key="26">
    <source>
        <dbReference type="RefSeq" id="XP_033812934.1"/>
    </source>
</evidence>
<evidence type="ECO:0000256" key="21">
    <source>
        <dbReference type="SAM" id="Phobius"/>
    </source>
</evidence>
<dbReference type="InterPro" id="IPR002049">
    <property type="entry name" value="LE_dom"/>
</dbReference>
<dbReference type="SUPFAM" id="SSF56112">
    <property type="entry name" value="Protein kinase-like (PK-like)"/>
    <property type="match status" value="1"/>
</dbReference>
<dbReference type="GO" id="GO:0005003">
    <property type="term" value="F:ephrin receptor activity"/>
    <property type="evidence" value="ECO:0007669"/>
    <property type="project" value="InterPro"/>
</dbReference>
<organism evidence="25 26">
    <name type="scientific">Geotrypetes seraphini</name>
    <name type="common">Gaboon caecilian</name>
    <name type="synonym">Caecilia seraphini</name>
    <dbReference type="NCBI Taxonomy" id="260995"/>
    <lineage>
        <taxon>Eukaryota</taxon>
        <taxon>Metazoa</taxon>
        <taxon>Chordata</taxon>
        <taxon>Craniata</taxon>
        <taxon>Vertebrata</taxon>
        <taxon>Euteleostomi</taxon>
        <taxon>Amphibia</taxon>
        <taxon>Gymnophiona</taxon>
        <taxon>Geotrypetes</taxon>
    </lineage>
</organism>
<dbReference type="InterPro" id="IPR016257">
    <property type="entry name" value="Tyr_kinase_ephrin_rcpt"/>
</dbReference>
<evidence type="ECO:0000259" key="23">
    <source>
        <dbReference type="PROSITE" id="PS50853"/>
    </source>
</evidence>
<evidence type="ECO:0000256" key="15">
    <source>
        <dbReference type="PIRSR" id="PIRSR000666-1"/>
    </source>
</evidence>
<dbReference type="PIRSF" id="PIRSF000666">
    <property type="entry name" value="TyrPK_ephrin_receptor"/>
    <property type="match status" value="1"/>
</dbReference>
<dbReference type="Pfam" id="PF07714">
    <property type="entry name" value="PK_Tyr_Ser-Thr"/>
    <property type="match status" value="1"/>
</dbReference>
<dbReference type="SUPFAM" id="SSF49265">
    <property type="entry name" value="Fibronectin type III"/>
    <property type="match status" value="1"/>
</dbReference>
<evidence type="ECO:0000256" key="2">
    <source>
        <dbReference type="ARBA" id="ARBA00022553"/>
    </source>
</evidence>
<keyword evidence="12 19" id="KW-0675">Receptor</keyword>
<keyword evidence="25" id="KW-1185">Reference proteome</keyword>
<accession>A0A6P8S4M9</accession>
<feature type="region of interest" description="Disordered" evidence="20">
    <location>
        <begin position="871"/>
        <end position="896"/>
    </location>
</feature>
<evidence type="ECO:0000256" key="4">
    <source>
        <dbReference type="ARBA" id="ARBA00022692"/>
    </source>
</evidence>
<evidence type="ECO:0000256" key="14">
    <source>
        <dbReference type="ARBA" id="ARBA00051243"/>
    </source>
</evidence>
<dbReference type="GO" id="GO:0006909">
    <property type="term" value="P:phagocytosis"/>
    <property type="evidence" value="ECO:0007669"/>
    <property type="project" value="TreeGrafter"/>
</dbReference>
<dbReference type="Gene3D" id="1.10.510.10">
    <property type="entry name" value="Transferase(Phosphotransferase) domain 1"/>
    <property type="match status" value="1"/>
</dbReference>
<protein>
    <recommendedName>
        <fullName evidence="19">Tyrosine-protein kinase receptor</fullName>
        <ecNumber evidence="19">2.7.10.1</ecNumber>
    </recommendedName>
</protein>
<dbReference type="PROSITE" id="PS00109">
    <property type="entry name" value="PROTEIN_KINASE_TYR"/>
    <property type="match status" value="1"/>
</dbReference>
<evidence type="ECO:0000259" key="24">
    <source>
        <dbReference type="PROSITE" id="PS51550"/>
    </source>
</evidence>
<dbReference type="InterPro" id="IPR017441">
    <property type="entry name" value="Protein_kinase_ATP_BS"/>
</dbReference>
<feature type="disulfide bond" evidence="17">
    <location>
        <begin position="108"/>
        <end position="229"/>
    </location>
</feature>
<evidence type="ECO:0000256" key="6">
    <source>
        <dbReference type="ARBA" id="ARBA00022741"/>
    </source>
</evidence>
<dbReference type="PROSITE" id="PS50853">
    <property type="entry name" value="FN3"/>
    <property type="match status" value="1"/>
</dbReference>
<dbReference type="SUPFAM" id="SSF49785">
    <property type="entry name" value="Galactose-binding domain-like"/>
    <property type="match status" value="1"/>
</dbReference>
<dbReference type="SMART" id="SM00219">
    <property type="entry name" value="TyrKc"/>
    <property type="match status" value="1"/>
</dbReference>
<feature type="binding site" evidence="16 18">
    <location>
        <position position="603"/>
    </location>
    <ligand>
        <name>ATP</name>
        <dbReference type="ChEBI" id="CHEBI:30616"/>
    </ligand>
</feature>
<evidence type="ECO:0000256" key="8">
    <source>
        <dbReference type="ARBA" id="ARBA00022840"/>
    </source>
</evidence>
<keyword evidence="7" id="KW-0418">Kinase</keyword>
<keyword evidence="13" id="KW-0325">Glycoprotein</keyword>
<dbReference type="Proteomes" id="UP000515159">
    <property type="component" value="Chromosome 8"/>
</dbReference>
<dbReference type="GeneID" id="117366017"/>
<keyword evidence="3" id="KW-0808">Transferase</keyword>
<dbReference type="CDD" id="cd00055">
    <property type="entry name" value="EGF_Lam"/>
    <property type="match status" value="1"/>
</dbReference>
<evidence type="ECO:0000256" key="12">
    <source>
        <dbReference type="ARBA" id="ARBA00023170"/>
    </source>
</evidence>
<evidence type="ECO:0000256" key="13">
    <source>
        <dbReference type="ARBA" id="ARBA00023180"/>
    </source>
</evidence>
<dbReference type="PANTHER" id="PTHR24416">
    <property type="entry name" value="TYROSINE-PROTEIN KINASE RECEPTOR"/>
    <property type="match status" value="1"/>
</dbReference>
<evidence type="ECO:0000256" key="16">
    <source>
        <dbReference type="PIRSR" id="PIRSR000666-2"/>
    </source>
</evidence>
<dbReference type="InterPro" id="IPR001245">
    <property type="entry name" value="Ser-Thr/Tyr_kinase_cat_dom"/>
</dbReference>
<dbReference type="GO" id="GO:0016477">
    <property type="term" value="P:cell migration"/>
    <property type="evidence" value="ECO:0007669"/>
    <property type="project" value="TreeGrafter"/>
</dbReference>
<dbReference type="Gene3D" id="3.30.200.20">
    <property type="entry name" value="Phosphorylase Kinase, domain 1"/>
    <property type="match status" value="1"/>
</dbReference>
<dbReference type="EC" id="2.7.10.1" evidence="19"/>
<comment type="catalytic activity">
    <reaction evidence="14 19">
        <text>L-tyrosyl-[protein] + ATP = O-phospho-L-tyrosyl-[protein] + ADP + H(+)</text>
        <dbReference type="Rhea" id="RHEA:10596"/>
        <dbReference type="Rhea" id="RHEA-COMP:10136"/>
        <dbReference type="Rhea" id="RHEA-COMP:20101"/>
        <dbReference type="ChEBI" id="CHEBI:15378"/>
        <dbReference type="ChEBI" id="CHEBI:30616"/>
        <dbReference type="ChEBI" id="CHEBI:46858"/>
        <dbReference type="ChEBI" id="CHEBI:61978"/>
        <dbReference type="ChEBI" id="CHEBI:456216"/>
        <dbReference type="EC" id="2.7.10.1"/>
    </reaction>
</comment>
<evidence type="ECO:0000256" key="19">
    <source>
        <dbReference type="RuleBase" id="RU000312"/>
    </source>
</evidence>
<dbReference type="AlphaFoldDB" id="A0A6P8S4M9"/>
<feature type="transmembrane region" description="Helical" evidence="21">
    <location>
        <begin position="494"/>
        <end position="516"/>
    </location>
</feature>
<evidence type="ECO:0000256" key="11">
    <source>
        <dbReference type="ARBA" id="ARBA00023137"/>
    </source>
</evidence>
<keyword evidence="2 19" id="KW-0597">Phosphoprotein</keyword>
<dbReference type="RefSeq" id="XP_033812934.1">
    <property type="nucleotide sequence ID" value="XM_033957043.1"/>
</dbReference>
<dbReference type="FunFam" id="2.10.50.10:FF:000001">
    <property type="entry name" value="Ephrin type-A receptor 5"/>
    <property type="match status" value="1"/>
</dbReference>
<dbReference type="InParanoid" id="A0A6P8S4M9"/>
<evidence type="ECO:0000256" key="18">
    <source>
        <dbReference type="PROSITE-ProRule" id="PRU10141"/>
    </source>
</evidence>
<dbReference type="PANTHER" id="PTHR24416:SF628">
    <property type="entry name" value="TYROSINE-PROTEIN KINASE MER-LIKE"/>
    <property type="match status" value="1"/>
</dbReference>
<evidence type="ECO:0000256" key="9">
    <source>
        <dbReference type="ARBA" id="ARBA00022989"/>
    </source>
</evidence>
<dbReference type="InterPro" id="IPR011009">
    <property type="entry name" value="Kinase-like_dom_sf"/>
</dbReference>
<dbReference type="GO" id="GO:0005886">
    <property type="term" value="C:plasma membrane"/>
    <property type="evidence" value="ECO:0007669"/>
    <property type="project" value="InterPro"/>
</dbReference>
<keyword evidence="6 16" id="KW-0547">Nucleotide-binding</keyword>
<evidence type="ECO:0000256" key="17">
    <source>
        <dbReference type="PIRSR" id="PIRSR000666-3"/>
    </source>
</evidence>
<dbReference type="Pfam" id="PF01404">
    <property type="entry name" value="Ephrin_lbd"/>
    <property type="match status" value="1"/>
</dbReference>
<evidence type="ECO:0000256" key="1">
    <source>
        <dbReference type="ARBA" id="ARBA00004479"/>
    </source>
</evidence>
<keyword evidence="4 19" id="KW-0812">Transmembrane</keyword>
<dbReference type="SMART" id="SM01411">
    <property type="entry name" value="Ephrin_rec_like"/>
    <property type="match status" value="1"/>
</dbReference>
<feature type="active site" description="Proton acceptor" evidence="15">
    <location>
        <position position="708"/>
    </location>
</feature>
<dbReference type="CDD" id="cd00063">
    <property type="entry name" value="FN3"/>
    <property type="match status" value="1"/>
</dbReference>
<evidence type="ECO:0000256" key="20">
    <source>
        <dbReference type="SAM" id="MobiDB-lite"/>
    </source>
</evidence>
<dbReference type="GO" id="GO:0007399">
    <property type="term" value="P:nervous system development"/>
    <property type="evidence" value="ECO:0007669"/>
    <property type="project" value="TreeGrafter"/>
</dbReference>
<keyword evidence="9 21" id="KW-1133">Transmembrane helix</keyword>
<keyword evidence="17" id="KW-1015">Disulfide bond</keyword>
<dbReference type="Gene3D" id="2.10.50.10">
    <property type="entry name" value="Tumor Necrosis Factor Receptor, subunit A, domain 2"/>
    <property type="match status" value="1"/>
</dbReference>
<dbReference type="FunFam" id="1.10.510.10:FF:000089">
    <property type="entry name" value="Tyrosine-protein kinase receptor TYRO3"/>
    <property type="match status" value="1"/>
</dbReference>
<dbReference type="InterPro" id="IPR001090">
    <property type="entry name" value="Ephrin_rcpt_lig-bd_dom"/>
</dbReference>
<dbReference type="GO" id="GO:0043235">
    <property type="term" value="C:receptor complex"/>
    <property type="evidence" value="ECO:0007669"/>
    <property type="project" value="TreeGrafter"/>
</dbReference>
<evidence type="ECO:0000259" key="22">
    <source>
        <dbReference type="PROSITE" id="PS50011"/>
    </source>
</evidence>
<keyword evidence="5" id="KW-0677">Repeat</keyword>
<dbReference type="KEGG" id="gsh:117366017"/>
<reference evidence="26" key="1">
    <citation type="submission" date="2025-08" db="UniProtKB">
        <authorList>
            <consortium name="RefSeq"/>
        </authorList>
    </citation>
    <scope>IDENTIFICATION</scope>
</reference>
<keyword evidence="10 21" id="KW-0472">Membrane</keyword>
<feature type="binding site" evidence="16">
    <location>
        <begin position="577"/>
        <end position="585"/>
    </location>
    <ligand>
        <name>ATP</name>
        <dbReference type="ChEBI" id="CHEBI:30616"/>
    </ligand>
</feature>
<dbReference type="InterPro" id="IPR008979">
    <property type="entry name" value="Galactose-bd-like_sf"/>
</dbReference>
<dbReference type="PRINTS" id="PR00109">
    <property type="entry name" value="TYRKINASE"/>
</dbReference>
<keyword evidence="11" id="KW-0829">Tyrosine-protein kinase</keyword>
<dbReference type="PROSITE" id="PS50011">
    <property type="entry name" value="PROTEIN_KINASE_DOM"/>
    <property type="match status" value="1"/>
</dbReference>
<feature type="domain" description="Fibronectin type-III" evidence="23">
    <location>
        <begin position="361"/>
        <end position="469"/>
    </location>
</feature>
<proteinExistence type="inferred from homology"/>
<dbReference type="InterPro" id="IPR002011">
    <property type="entry name" value="Tyr_kinase_rcpt_2_CS"/>
</dbReference>
<dbReference type="InterPro" id="IPR003961">
    <property type="entry name" value="FN3_dom"/>
</dbReference>
<dbReference type="SMART" id="SM00060">
    <property type="entry name" value="FN3"/>
    <property type="match status" value="1"/>
</dbReference>
<dbReference type="InterPro" id="IPR008266">
    <property type="entry name" value="Tyr_kinase_AS"/>
</dbReference>
<evidence type="ECO:0000256" key="5">
    <source>
        <dbReference type="ARBA" id="ARBA00022737"/>
    </source>
</evidence>
<dbReference type="Gene3D" id="2.60.40.1770">
    <property type="entry name" value="ephrin a2 ectodomain"/>
    <property type="match status" value="1"/>
</dbReference>
<dbReference type="InterPro" id="IPR000719">
    <property type="entry name" value="Prot_kinase_dom"/>
</dbReference>
<dbReference type="Gene3D" id="2.60.120.260">
    <property type="entry name" value="Galactose-binding domain-like"/>
    <property type="match status" value="1"/>
</dbReference>
<dbReference type="InterPro" id="IPR013783">
    <property type="entry name" value="Ig-like_fold"/>
</dbReference>
<dbReference type="PROSITE" id="PS00107">
    <property type="entry name" value="PROTEIN_KINASE_ATP"/>
    <property type="match status" value="1"/>
</dbReference>
<name>A0A6P8S4M9_GEOSA</name>
<feature type="domain" description="Eph LBD" evidence="24">
    <location>
        <begin position="68"/>
        <end position="247"/>
    </location>
</feature>
<dbReference type="InterPro" id="IPR020635">
    <property type="entry name" value="Tyr_kinase_cat_dom"/>
</dbReference>
<comment type="subcellular location">
    <subcellularLocation>
        <location evidence="1">Membrane</location>
        <topology evidence="1">Single-pass type I membrane protein</topology>
    </subcellularLocation>
</comment>
<evidence type="ECO:0000256" key="7">
    <source>
        <dbReference type="ARBA" id="ARBA00022777"/>
    </source>
</evidence>
<keyword evidence="8 16" id="KW-0067">ATP-binding</keyword>
<evidence type="ECO:0000256" key="10">
    <source>
        <dbReference type="ARBA" id="ARBA00023136"/>
    </source>
</evidence>
<sequence>MLYCRHQYLCTHRTIIQQMKIQKLHTTHTHCGWTIPPEMLGAPAALLYLLSTLGLVCGRLPLTSTMLEEDLVNTRVEDLKLDWFPKTAWYNINMALESATSHRVYHTCSQLKQHSVTWLWTQPLLGREAQKVFLDIIFAQEEEQSIKTYLDTKFNVYLLGTHPRLSIGRQLESELGTSVPLGKHFPPEYLSPKVQLTKIRKQLNSVTQMNLGTIPGSPFYLLIEYLGPCLFLGSFRIYFRKCPSGVVGLARYPTMAGGSGVVNGSCVENAQSQDQLSRVCNEDGTWGPLSGQCFCDVGYENTETKCEACKIGFFKPLLENTSCRKCAPYSHSKVKGSAHCQCLDSYYRKQSDPWELGCTRPPSAPENVTFLLNGSQATLKWDPPTYWGHRHDGNYWISCSSNLEGNLTVLLPCQHIIYTPGQSGLLQNWVYVGPLSPCVEYHFQIEAVNGVSEKGKGTFTMVTIQLRANSCTTTESLIGQPSWHPTNHQQQTALISSTICVSLLLFLTLAGVIIWYRKRAKLCNSEQEGPLMLPSTVTYHHWEEDMTLWGLSIQRDLKEKLKDFMVERSRLILGCQLGSGEFGSVYLGILRQVNGPNMQVAVKTMKVGVYTSVEMTSFLHEAALMRDFSHPNVLQLLGISFDPVGEEKTPLPMVILPFMKHGDLRSFLLATRHRYIPVHVPKQTQLQFMTDIAAGMDYLAGKGFLHRDLAARNCMLQENLRVCVADFGLSKNIYNSDYYRQAVTARMPVKWMAIESIAESVYSSKSDVWSFGITMWEIVSQGKTPYPGIQNHEVYDFLQDGHRLKKPPDCPDMLYNVMYSCWLETPNHRPSFSELHRILLHLCSWVAPITEEVETNWYINSDLQQEIQETPAAPIQPEIVKEEEDGQAGNPYYMGP</sequence>
<evidence type="ECO:0000313" key="25">
    <source>
        <dbReference type="Proteomes" id="UP000515159"/>
    </source>
</evidence>
<dbReference type="OrthoDB" id="98077at2759"/>
<dbReference type="InterPro" id="IPR036116">
    <property type="entry name" value="FN3_sf"/>
</dbReference>
<dbReference type="PROSITE" id="PS51550">
    <property type="entry name" value="EPH_LBD"/>
    <property type="match status" value="1"/>
</dbReference>
<dbReference type="SMART" id="SM00615">
    <property type="entry name" value="EPH_lbd"/>
    <property type="match status" value="1"/>
</dbReference>
<dbReference type="Pfam" id="PF25599">
    <property type="entry name" value="Ephrin_CRD"/>
    <property type="match status" value="1"/>
</dbReference>
<gene>
    <name evidence="26" type="primary">LOC117366017</name>
</gene>
<dbReference type="InterPro" id="IPR050122">
    <property type="entry name" value="RTK"/>
</dbReference>
<dbReference type="GO" id="GO:0005524">
    <property type="term" value="F:ATP binding"/>
    <property type="evidence" value="ECO:0007669"/>
    <property type="project" value="UniProtKB-UniRule"/>
</dbReference>
<dbReference type="Gene3D" id="2.60.40.10">
    <property type="entry name" value="Immunoglobulins"/>
    <property type="match status" value="1"/>
</dbReference>
<comment type="similarity">
    <text evidence="19">Belongs to the protein kinase superfamily. Tyr protein kinase family. Insulin receptor subfamily.</text>
</comment>
<evidence type="ECO:0000256" key="3">
    <source>
        <dbReference type="ARBA" id="ARBA00022679"/>
    </source>
</evidence>
<dbReference type="PROSITE" id="PS00239">
    <property type="entry name" value="RECEPTOR_TYR_KIN_II"/>
    <property type="match status" value="1"/>
</dbReference>